<dbReference type="InterPro" id="IPR010177">
    <property type="entry name" value="Paired_CXXCH_1"/>
</dbReference>
<dbReference type="Pfam" id="PF13435">
    <property type="entry name" value="Cytochrome_C554"/>
    <property type="match status" value="2"/>
</dbReference>
<feature type="domain" description="Doubled CXXCH motif" evidence="4">
    <location>
        <begin position="324"/>
        <end position="351"/>
    </location>
</feature>
<feature type="repeat" description="TPR" evidence="2">
    <location>
        <begin position="645"/>
        <end position="678"/>
    </location>
</feature>
<gene>
    <name evidence="6" type="ORF">GT360_16865</name>
</gene>
<dbReference type="PROSITE" id="PS50005">
    <property type="entry name" value="TPR"/>
    <property type="match status" value="2"/>
</dbReference>
<name>A0A7Z2YFK1_9VIBR</name>
<organism evidence="6 7">
    <name type="scientific">Vibrio astriarenae</name>
    <dbReference type="NCBI Taxonomy" id="1481923"/>
    <lineage>
        <taxon>Bacteria</taxon>
        <taxon>Pseudomonadati</taxon>
        <taxon>Pseudomonadota</taxon>
        <taxon>Gammaproteobacteria</taxon>
        <taxon>Vibrionales</taxon>
        <taxon>Vibrionaceae</taxon>
        <taxon>Vibrio</taxon>
    </lineage>
</organism>
<dbReference type="Pfam" id="PF13432">
    <property type="entry name" value="TPR_16"/>
    <property type="match status" value="1"/>
</dbReference>
<evidence type="ECO:0000256" key="1">
    <source>
        <dbReference type="ARBA" id="ARBA00022729"/>
    </source>
</evidence>
<dbReference type="SUPFAM" id="SSF48452">
    <property type="entry name" value="TPR-like"/>
    <property type="match status" value="1"/>
</dbReference>
<dbReference type="InterPro" id="IPR036280">
    <property type="entry name" value="Multihaem_cyt_sf"/>
</dbReference>
<proteinExistence type="predicted"/>
<feature type="domain" description="Cytochrome c-552/4" evidence="5">
    <location>
        <begin position="168"/>
        <end position="206"/>
    </location>
</feature>
<dbReference type="Pfam" id="PF09699">
    <property type="entry name" value="Paired_CXXCH_1"/>
    <property type="match status" value="1"/>
</dbReference>
<feature type="chain" id="PRO_5031049292" evidence="3">
    <location>
        <begin position="26"/>
        <end position="761"/>
    </location>
</feature>
<dbReference type="Gene3D" id="1.10.1130.10">
    <property type="entry name" value="Flavocytochrome C3, Chain A"/>
    <property type="match status" value="2"/>
</dbReference>
<dbReference type="InterPro" id="IPR023155">
    <property type="entry name" value="Cyt_c-552/4"/>
</dbReference>
<feature type="repeat" description="TPR" evidence="2">
    <location>
        <begin position="577"/>
        <end position="610"/>
    </location>
</feature>
<dbReference type="SMART" id="SM00028">
    <property type="entry name" value="TPR"/>
    <property type="match status" value="3"/>
</dbReference>
<evidence type="ECO:0000256" key="2">
    <source>
        <dbReference type="PROSITE-ProRule" id="PRU00339"/>
    </source>
</evidence>
<keyword evidence="7" id="KW-1185">Reference proteome</keyword>
<dbReference type="InterPro" id="IPR019734">
    <property type="entry name" value="TPR_rpt"/>
</dbReference>
<evidence type="ECO:0000313" key="6">
    <source>
        <dbReference type="EMBL" id="QIA65225.1"/>
    </source>
</evidence>
<dbReference type="AlphaFoldDB" id="A0A7Z2YFK1"/>
<dbReference type="Gene3D" id="1.25.40.10">
    <property type="entry name" value="Tetratricopeptide repeat domain"/>
    <property type="match status" value="1"/>
</dbReference>
<dbReference type="SUPFAM" id="SSF48695">
    <property type="entry name" value="Multiheme cytochromes"/>
    <property type="match status" value="1"/>
</dbReference>
<dbReference type="EMBL" id="CP047476">
    <property type="protein sequence ID" value="QIA65225.1"/>
    <property type="molecule type" value="Genomic_DNA"/>
</dbReference>
<accession>A0A7Z2YFK1</accession>
<dbReference type="KEGG" id="vas:GT360_16865"/>
<sequence length="761" mass="86858">MKVVFKLMGLTTLLSNVLVSFSLLASNATFIGSESCIDCHSEQVSAWQGSHHDMAMRHATSDAVLGDFNDAVFSHNGEDNRFYRKDNEYWVNIQEPNDGYSDYKISYTFGFEPLQQYMVEFPDGRIQLIPFAWDSRDKKEGGQRWFHLYPDQTIHDEFYWTNTGQNWNFMCADCHSTNLQKNYDIESDTYQTSWSEINVSCEACHGPAEHHVKWANNDQNQRINHFGFDRDLSQAVEEWVIKEGHSTLQPKNIRQTHQVQTCAQCHSRRTQLTDSRDYDHVQGSFFDRYRLNLVSSELYYHDGQIYDENYVYGSFLQSQMAEKGVTCTNCHDPHTAKLKIPQEAVCLQCHVASEYHSPKHTMHKMGTEAAQCTTCHMPETTYMQVDPRRDHSWHVPRPDLSQHINTPNVCLDCHQSEGKDNQWATKKLIEHFPNSKYLNQQHFAVAFYADAIGHRGAEGALSMIAQDHSQAPIIRASALERMAGNAGNNTTVALARAVKNDDEMLRVASIAGSAGYDWQDRWKMLSPLLDDPVLAVRSDAAGALVFYWSQLSSEQKAQLTPALNDYIMIQEFNADRGFGRTNLGNVYASQGDYQTAINWYKGSIIIEPYFENAYVNLADVYRRLSDEDMVISTLQQGVTNQPNSHAIRYSLGLSYMRQDDYKNAAEQIGQAAEMAQHNPQYWYLYGLLLEQTNVKQADDALSKSYALSNNPEMLYARCEVLARNYSQAGISTRYQTCLSELSKIAPKNVIDQLESTRATSQ</sequence>
<dbReference type="Proteomes" id="UP000464262">
    <property type="component" value="Chromosome 2"/>
</dbReference>
<keyword evidence="1 3" id="KW-0732">Signal</keyword>
<feature type="domain" description="Cytochrome c-552/4" evidence="5">
    <location>
        <begin position="36"/>
        <end position="61"/>
    </location>
</feature>
<dbReference type="InterPro" id="IPR051829">
    <property type="entry name" value="Multiheme_Cytochr_ET"/>
</dbReference>
<dbReference type="InterPro" id="IPR011990">
    <property type="entry name" value="TPR-like_helical_dom_sf"/>
</dbReference>
<evidence type="ECO:0000259" key="4">
    <source>
        <dbReference type="Pfam" id="PF09699"/>
    </source>
</evidence>
<feature type="signal peptide" evidence="3">
    <location>
        <begin position="1"/>
        <end position="25"/>
    </location>
</feature>
<dbReference type="PANTHER" id="PTHR35038">
    <property type="entry name" value="DISSIMILATORY SULFITE REDUCTASE SIRA"/>
    <property type="match status" value="1"/>
</dbReference>
<evidence type="ECO:0000259" key="5">
    <source>
        <dbReference type="Pfam" id="PF13435"/>
    </source>
</evidence>
<protein>
    <submittedName>
        <fullName evidence="6">Tetratricopeptide repeat protein</fullName>
    </submittedName>
</protein>
<evidence type="ECO:0000256" key="3">
    <source>
        <dbReference type="SAM" id="SignalP"/>
    </source>
</evidence>
<evidence type="ECO:0000313" key="7">
    <source>
        <dbReference type="Proteomes" id="UP000464262"/>
    </source>
</evidence>
<dbReference type="PANTHER" id="PTHR35038:SF8">
    <property type="entry name" value="C-TYPE POLYHEME CYTOCHROME OMCC"/>
    <property type="match status" value="1"/>
</dbReference>
<keyword evidence="2" id="KW-0802">TPR repeat</keyword>
<reference evidence="6 7" key="1">
    <citation type="submission" date="2020-01" db="EMBL/GenBank/DDBJ databases">
        <title>Whole genome and functional gene identification of agarase of Vibrio HN897.</title>
        <authorList>
            <person name="Liu Y."/>
            <person name="Zhao Z."/>
        </authorList>
    </citation>
    <scope>NUCLEOTIDE SEQUENCE [LARGE SCALE GENOMIC DNA]</scope>
    <source>
        <strain evidence="6 7">HN897</strain>
    </source>
</reference>
<dbReference type="Pfam" id="PF13414">
    <property type="entry name" value="TPR_11"/>
    <property type="match status" value="1"/>
</dbReference>